<dbReference type="PANTHER" id="PTHR43792">
    <property type="entry name" value="GNAT FAMILY, PUTATIVE (AFU_ORTHOLOGUE AFUA_3G00765)-RELATED-RELATED"/>
    <property type="match status" value="1"/>
</dbReference>
<dbReference type="AlphaFoldDB" id="A0A7I9WGV3"/>
<sequence length="143" mass="15520">MSDSAIRLVGHRLILREFVDTDENAVHAFASHPLATQFMTWGPNSINDTRTFLREAVAQAGTPSRTSFDLAVVDLEPRALIGSAALSITSTEHRRGEIGYVLHPDVWSKGLATEAARIALLRRAGWALVAGSLGQQLSQACLR</sequence>
<proteinExistence type="inferred from homology"/>
<keyword evidence="2" id="KW-0012">Acyltransferase</keyword>
<dbReference type="InterPro" id="IPR051531">
    <property type="entry name" value="N-acetyltransferase"/>
</dbReference>
<dbReference type="Pfam" id="PF13302">
    <property type="entry name" value="Acetyltransf_3"/>
    <property type="match status" value="1"/>
</dbReference>
<comment type="similarity">
    <text evidence="3">Belongs to the acetyltransferase family. RimJ subfamily.</text>
</comment>
<evidence type="ECO:0000256" key="1">
    <source>
        <dbReference type="ARBA" id="ARBA00022679"/>
    </source>
</evidence>
<gene>
    <name evidence="5" type="ORF">MMUR_06760</name>
</gene>
<feature type="domain" description="N-acetyltransferase" evidence="4">
    <location>
        <begin position="12"/>
        <end position="120"/>
    </location>
</feature>
<dbReference type="EMBL" id="BLKT01000003">
    <property type="protein sequence ID" value="GFG56540.1"/>
    <property type="molecule type" value="Genomic_DNA"/>
</dbReference>
<protein>
    <recommendedName>
        <fullName evidence="4">N-acetyltransferase domain-containing protein</fullName>
    </recommendedName>
</protein>
<dbReference type="InterPro" id="IPR016181">
    <property type="entry name" value="Acyl_CoA_acyltransferase"/>
</dbReference>
<evidence type="ECO:0000313" key="6">
    <source>
        <dbReference type="Proteomes" id="UP000465241"/>
    </source>
</evidence>
<evidence type="ECO:0000256" key="2">
    <source>
        <dbReference type="ARBA" id="ARBA00023315"/>
    </source>
</evidence>
<accession>A0A7I9WGV3</accession>
<name>A0A7I9WGV3_9MYCO</name>
<keyword evidence="1" id="KW-0808">Transferase</keyword>
<organism evidence="5 6">
    <name type="scientific">Mycolicibacterium murale</name>
    <dbReference type="NCBI Taxonomy" id="182220"/>
    <lineage>
        <taxon>Bacteria</taxon>
        <taxon>Bacillati</taxon>
        <taxon>Actinomycetota</taxon>
        <taxon>Actinomycetes</taxon>
        <taxon>Mycobacteriales</taxon>
        <taxon>Mycobacteriaceae</taxon>
        <taxon>Mycolicibacterium</taxon>
    </lineage>
</organism>
<dbReference type="InterPro" id="IPR000182">
    <property type="entry name" value="GNAT_dom"/>
</dbReference>
<dbReference type="PANTHER" id="PTHR43792:SF8">
    <property type="entry name" value="[RIBOSOMAL PROTEIN US5]-ALANINE N-ACETYLTRANSFERASE"/>
    <property type="match status" value="1"/>
</dbReference>
<dbReference type="Gene3D" id="3.40.630.30">
    <property type="match status" value="1"/>
</dbReference>
<evidence type="ECO:0000259" key="4">
    <source>
        <dbReference type="Pfam" id="PF13302"/>
    </source>
</evidence>
<reference evidence="5 6" key="1">
    <citation type="journal article" date="2019" name="Emerg. Microbes Infect.">
        <title>Comprehensive subspecies identification of 175 nontuberculous mycobacteria species based on 7547 genomic profiles.</title>
        <authorList>
            <person name="Matsumoto Y."/>
            <person name="Kinjo T."/>
            <person name="Motooka D."/>
            <person name="Nabeya D."/>
            <person name="Jung N."/>
            <person name="Uechi K."/>
            <person name="Horii T."/>
            <person name="Iida T."/>
            <person name="Fujita J."/>
            <person name="Nakamura S."/>
        </authorList>
    </citation>
    <scope>NUCLEOTIDE SEQUENCE [LARGE SCALE GENOMIC DNA]</scope>
    <source>
        <strain evidence="5 6">JCM 13392</strain>
    </source>
</reference>
<keyword evidence="6" id="KW-1185">Reference proteome</keyword>
<dbReference type="RefSeq" id="WP_193488128.1">
    <property type="nucleotide sequence ID" value="NZ_BAAAMC010000028.1"/>
</dbReference>
<dbReference type="GO" id="GO:0016747">
    <property type="term" value="F:acyltransferase activity, transferring groups other than amino-acyl groups"/>
    <property type="evidence" value="ECO:0007669"/>
    <property type="project" value="InterPro"/>
</dbReference>
<evidence type="ECO:0000313" key="5">
    <source>
        <dbReference type="EMBL" id="GFG56540.1"/>
    </source>
</evidence>
<comment type="caution">
    <text evidence="5">The sequence shown here is derived from an EMBL/GenBank/DDBJ whole genome shotgun (WGS) entry which is preliminary data.</text>
</comment>
<dbReference type="Proteomes" id="UP000465241">
    <property type="component" value="Unassembled WGS sequence"/>
</dbReference>
<evidence type="ECO:0000256" key="3">
    <source>
        <dbReference type="ARBA" id="ARBA00038502"/>
    </source>
</evidence>
<dbReference type="SUPFAM" id="SSF55729">
    <property type="entry name" value="Acyl-CoA N-acyltransferases (Nat)"/>
    <property type="match status" value="1"/>
</dbReference>